<dbReference type="AlphaFoldDB" id="A0A6J4R4P5"/>
<organism evidence="2">
    <name type="scientific">uncultured Solirubrobacteraceae bacterium</name>
    <dbReference type="NCBI Taxonomy" id="1162706"/>
    <lineage>
        <taxon>Bacteria</taxon>
        <taxon>Bacillati</taxon>
        <taxon>Actinomycetota</taxon>
        <taxon>Thermoleophilia</taxon>
        <taxon>Solirubrobacterales</taxon>
        <taxon>Solirubrobacteraceae</taxon>
        <taxon>environmental samples</taxon>
    </lineage>
</organism>
<evidence type="ECO:0000313" key="2">
    <source>
        <dbReference type="EMBL" id="CAA9464158.1"/>
    </source>
</evidence>
<protein>
    <submittedName>
        <fullName evidence="2">Uncharacterized protein</fullName>
    </submittedName>
</protein>
<proteinExistence type="predicted"/>
<keyword evidence="1" id="KW-1133">Transmembrane helix</keyword>
<gene>
    <name evidence="2" type="ORF">AVDCRST_MAG38-524</name>
</gene>
<name>A0A6J4R4P5_9ACTN</name>
<dbReference type="EMBL" id="CADCVJ010000031">
    <property type="protein sequence ID" value="CAA9464158.1"/>
    <property type="molecule type" value="Genomic_DNA"/>
</dbReference>
<feature type="transmembrane region" description="Helical" evidence="1">
    <location>
        <begin position="54"/>
        <end position="75"/>
    </location>
</feature>
<keyword evidence="1" id="KW-0472">Membrane</keyword>
<keyword evidence="1" id="KW-0812">Transmembrane</keyword>
<feature type="transmembrane region" description="Helical" evidence="1">
    <location>
        <begin position="23"/>
        <end position="42"/>
    </location>
</feature>
<sequence>MPVDLLLFAAAEAAQEGESHLPFYVLGSVLALWGVAVALLGMSRRHNFPASDRARNLVMLVTTVLVIGACGSAALTG</sequence>
<reference evidence="2" key="1">
    <citation type="submission" date="2020-02" db="EMBL/GenBank/DDBJ databases">
        <authorList>
            <person name="Meier V. D."/>
        </authorList>
    </citation>
    <scope>NUCLEOTIDE SEQUENCE</scope>
    <source>
        <strain evidence="2">AVDCRST_MAG38</strain>
    </source>
</reference>
<evidence type="ECO:0000256" key="1">
    <source>
        <dbReference type="SAM" id="Phobius"/>
    </source>
</evidence>
<accession>A0A6J4R4P5</accession>